<keyword evidence="10 12" id="KW-0739">Sodium transport</keyword>
<evidence type="ECO:0000256" key="2">
    <source>
        <dbReference type="ARBA" id="ARBA00007193"/>
    </source>
</evidence>
<keyword evidence="8 12" id="KW-0406">Ion transport</keyword>
<evidence type="ECO:0000256" key="11">
    <source>
        <dbReference type="ARBA" id="ARBA00023303"/>
    </source>
</evidence>
<dbReference type="OrthoDB" id="10055027at2759"/>
<evidence type="ECO:0000256" key="6">
    <source>
        <dbReference type="ARBA" id="ARBA00022989"/>
    </source>
</evidence>
<evidence type="ECO:0000256" key="3">
    <source>
        <dbReference type="ARBA" id="ARBA00022448"/>
    </source>
</evidence>
<evidence type="ECO:0000256" key="10">
    <source>
        <dbReference type="ARBA" id="ARBA00023201"/>
    </source>
</evidence>
<protein>
    <submittedName>
        <fullName evidence="14">Uncharacterized protein</fullName>
    </submittedName>
</protein>
<evidence type="ECO:0000256" key="5">
    <source>
        <dbReference type="ARBA" id="ARBA00022692"/>
    </source>
</evidence>
<comment type="caution">
    <text evidence="14">The sequence shown here is derived from an EMBL/GenBank/DDBJ whole genome shotgun (WGS) entry which is preliminary data.</text>
</comment>
<dbReference type="PANTHER" id="PTHR11690">
    <property type="entry name" value="AMILORIDE-SENSITIVE SODIUM CHANNEL-RELATED"/>
    <property type="match status" value="1"/>
</dbReference>
<evidence type="ECO:0000256" key="8">
    <source>
        <dbReference type="ARBA" id="ARBA00023065"/>
    </source>
</evidence>
<name>A0A821XR12_9NEOP</name>
<feature type="transmembrane region" description="Helical" evidence="13">
    <location>
        <begin position="32"/>
        <end position="56"/>
    </location>
</feature>
<dbReference type="PANTHER" id="PTHR11690:SF288">
    <property type="entry name" value="AMILORIDE-SENSITIVE NA+ CHANNEL-RELATED"/>
    <property type="match status" value="1"/>
</dbReference>
<comment type="similarity">
    <text evidence="2 12">Belongs to the amiloride-sensitive sodium channel (TC 1.A.6) family.</text>
</comment>
<keyword evidence="15" id="KW-1185">Reference proteome</keyword>
<dbReference type="Proteomes" id="UP000663880">
    <property type="component" value="Unassembled WGS sequence"/>
</dbReference>
<feature type="transmembrane region" description="Helical" evidence="13">
    <location>
        <begin position="384"/>
        <end position="415"/>
    </location>
</feature>
<dbReference type="Pfam" id="PF00858">
    <property type="entry name" value="ASC"/>
    <property type="match status" value="1"/>
</dbReference>
<evidence type="ECO:0000256" key="13">
    <source>
        <dbReference type="SAM" id="Phobius"/>
    </source>
</evidence>
<organism evidence="14 15">
    <name type="scientific">Pieris macdunnoughi</name>
    <dbReference type="NCBI Taxonomy" id="345717"/>
    <lineage>
        <taxon>Eukaryota</taxon>
        <taxon>Metazoa</taxon>
        <taxon>Ecdysozoa</taxon>
        <taxon>Arthropoda</taxon>
        <taxon>Hexapoda</taxon>
        <taxon>Insecta</taxon>
        <taxon>Pterygota</taxon>
        <taxon>Neoptera</taxon>
        <taxon>Endopterygota</taxon>
        <taxon>Lepidoptera</taxon>
        <taxon>Glossata</taxon>
        <taxon>Ditrysia</taxon>
        <taxon>Papilionoidea</taxon>
        <taxon>Pieridae</taxon>
        <taxon>Pierinae</taxon>
        <taxon>Pieris</taxon>
    </lineage>
</organism>
<accession>A0A821XR12</accession>
<dbReference type="EMBL" id="CAJOBZ010000071">
    <property type="protein sequence ID" value="CAF4949006.1"/>
    <property type="molecule type" value="Genomic_DNA"/>
</dbReference>
<evidence type="ECO:0000256" key="12">
    <source>
        <dbReference type="RuleBase" id="RU000679"/>
    </source>
</evidence>
<evidence type="ECO:0000256" key="4">
    <source>
        <dbReference type="ARBA" id="ARBA00022461"/>
    </source>
</evidence>
<keyword evidence="5 12" id="KW-0812">Transmembrane</keyword>
<reference evidence="14" key="1">
    <citation type="submission" date="2021-02" db="EMBL/GenBank/DDBJ databases">
        <authorList>
            <person name="Steward A R."/>
        </authorList>
    </citation>
    <scope>NUCLEOTIDE SEQUENCE</scope>
</reference>
<evidence type="ECO:0000313" key="14">
    <source>
        <dbReference type="EMBL" id="CAF4949006.1"/>
    </source>
</evidence>
<dbReference type="AlphaFoldDB" id="A0A821XR12"/>
<dbReference type="GO" id="GO:0005886">
    <property type="term" value="C:plasma membrane"/>
    <property type="evidence" value="ECO:0007669"/>
    <property type="project" value="TreeGrafter"/>
</dbReference>
<evidence type="ECO:0000256" key="1">
    <source>
        <dbReference type="ARBA" id="ARBA00004141"/>
    </source>
</evidence>
<keyword evidence="7" id="KW-0915">Sodium</keyword>
<sequence length="431" mass="49163">MRSYTRAVRRFLETTTLHGFKYLFAKYYCDRIGWLICCCASAGCAAVLCTVVWARFLQVPALLTLKEVASDLDELEMPMVAVCPPPITVAAMFTNHFNVNETIAERFPNIFEKILRRKNVPEHQLALVDQVLEPHALTFTEALFEIMPPCKDIVTKCQWQRRSIPCNRLFEEDLTQWGVCCVASRARFKSTPTSELDITRRLTLAVQCYNKPMLINCHFFTKYDVEEWFEPSLLYSGHLYRAQLAFASVVDEDPHKLLDGTCAARQFYSRSRCLLKCMESRCGCLDVIRLSDDPDEPTKRLQTCPLHKLNCLRTDKREKTTCDCLPTCKKVSTRMIIETSRMNAFNNAVDNIYSGLNVSKGSVLTISLGMTGTVVSMVSPTETWITLLSSLGGVFNMFLGVGFFSLLELLFFILIRLPIAFQRSTEINRYN</sequence>
<keyword evidence="11 12" id="KW-0407">Ion channel</keyword>
<evidence type="ECO:0000256" key="7">
    <source>
        <dbReference type="ARBA" id="ARBA00023053"/>
    </source>
</evidence>
<dbReference type="InterPro" id="IPR001873">
    <property type="entry name" value="ENaC"/>
</dbReference>
<dbReference type="GO" id="GO:0015280">
    <property type="term" value="F:ligand-gated sodium channel activity"/>
    <property type="evidence" value="ECO:0007669"/>
    <property type="project" value="TreeGrafter"/>
</dbReference>
<proteinExistence type="inferred from homology"/>
<gene>
    <name evidence="14" type="ORF">PMACD_LOCUS15495</name>
</gene>
<keyword evidence="9 13" id="KW-0472">Membrane</keyword>
<evidence type="ECO:0000313" key="15">
    <source>
        <dbReference type="Proteomes" id="UP000663880"/>
    </source>
</evidence>
<keyword evidence="3 12" id="KW-0813">Transport</keyword>
<keyword evidence="6 13" id="KW-1133">Transmembrane helix</keyword>
<evidence type="ECO:0000256" key="9">
    <source>
        <dbReference type="ARBA" id="ARBA00023136"/>
    </source>
</evidence>
<comment type="subcellular location">
    <subcellularLocation>
        <location evidence="1">Membrane</location>
        <topology evidence="1">Multi-pass membrane protein</topology>
    </subcellularLocation>
</comment>
<keyword evidence="4 12" id="KW-0894">Sodium channel</keyword>